<dbReference type="Pfam" id="PF02517">
    <property type="entry name" value="Rce1-like"/>
    <property type="match status" value="1"/>
</dbReference>
<protein>
    <submittedName>
        <fullName evidence="3">CPBP family intramembrane metalloprotease</fullName>
    </submittedName>
</protein>
<organism evidence="3 4">
    <name type="scientific">Denitrobaculum tricleocarpae</name>
    <dbReference type="NCBI Taxonomy" id="2591009"/>
    <lineage>
        <taxon>Bacteria</taxon>
        <taxon>Pseudomonadati</taxon>
        <taxon>Pseudomonadota</taxon>
        <taxon>Alphaproteobacteria</taxon>
        <taxon>Rhodospirillales</taxon>
        <taxon>Rhodospirillaceae</taxon>
        <taxon>Denitrobaculum</taxon>
    </lineage>
</organism>
<evidence type="ECO:0000313" key="4">
    <source>
        <dbReference type="Proteomes" id="UP000315252"/>
    </source>
</evidence>
<comment type="caution">
    <text evidence="3">The sequence shown here is derived from an EMBL/GenBank/DDBJ whole genome shotgun (WGS) entry which is preliminary data.</text>
</comment>
<keyword evidence="3" id="KW-0482">Metalloprotease</keyword>
<feature type="transmembrane region" description="Helical" evidence="1">
    <location>
        <begin position="119"/>
        <end position="138"/>
    </location>
</feature>
<dbReference type="Proteomes" id="UP000315252">
    <property type="component" value="Unassembled WGS sequence"/>
</dbReference>
<dbReference type="GO" id="GO:0080120">
    <property type="term" value="P:CAAX-box protein maturation"/>
    <property type="evidence" value="ECO:0007669"/>
    <property type="project" value="UniProtKB-ARBA"/>
</dbReference>
<feature type="transmembrane region" description="Helical" evidence="1">
    <location>
        <begin position="189"/>
        <end position="206"/>
    </location>
</feature>
<keyword evidence="3" id="KW-0378">Hydrolase</keyword>
<evidence type="ECO:0000256" key="1">
    <source>
        <dbReference type="SAM" id="Phobius"/>
    </source>
</evidence>
<sequence>MEYMRSGTARLLSVVDDTTIGFWDWVLAGIVLVTGYTALLVVAWGFIGHSYNEGPLSFLIIGGADNARGIALLQTAVAFAFYTSLLPVVAISLSFLGLNVAGIVAPGRKPMWHLVAKTAILVFVFITALGFVEIWIYYNPDDVEFDPLPFRAFGYLPAIMLFIAFQATTEELFFRGFVIQLIGRWTKSWFIILISVTALFLFFHLANPEIEIFGWFAYLHYILAGLLFTGVALVTGRLEYSIGLHIGWNWNLLIFDTRSAEALDLYYGVGAIVYTGDLSVATIDALSFVLIHIVLFLFCLLIHFRYVEPKAL</sequence>
<dbReference type="InterPro" id="IPR003675">
    <property type="entry name" value="Rce1/LyrA-like_dom"/>
</dbReference>
<keyword evidence="1" id="KW-0472">Membrane</keyword>
<keyword evidence="4" id="KW-1185">Reference proteome</keyword>
<keyword evidence="3" id="KW-0645">Protease</keyword>
<feature type="transmembrane region" description="Helical" evidence="1">
    <location>
        <begin position="20"/>
        <end position="46"/>
    </location>
</feature>
<evidence type="ECO:0000313" key="3">
    <source>
        <dbReference type="EMBL" id="TQV80719.1"/>
    </source>
</evidence>
<dbReference type="AlphaFoldDB" id="A0A545TU24"/>
<reference evidence="3 4" key="1">
    <citation type="submission" date="2019-06" db="EMBL/GenBank/DDBJ databases">
        <title>Whole genome sequence for Rhodospirillaceae sp. R148.</title>
        <authorList>
            <person name="Wang G."/>
        </authorList>
    </citation>
    <scope>NUCLEOTIDE SEQUENCE [LARGE SCALE GENOMIC DNA]</scope>
    <source>
        <strain evidence="3 4">R148</strain>
    </source>
</reference>
<dbReference type="EMBL" id="VHSH01000003">
    <property type="protein sequence ID" value="TQV80719.1"/>
    <property type="molecule type" value="Genomic_DNA"/>
</dbReference>
<accession>A0A545TU24</accession>
<feature type="transmembrane region" description="Helical" evidence="1">
    <location>
        <begin position="150"/>
        <end position="168"/>
    </location>
</feature>
<feature type="domain" description="CAAX prenyl protease 2/Lysostaphin resistance protein A-like" evidence="2">
    <location>
        <begin position="155"/>
        <end position="250"/>
    </location>
</feature>
<gene>
    <name evidence="3" type="ORF">FKG95_11230</name>
</gene>
<dbReference type="GO" id="GO:0004175">
    <property type="term" value="F:endopeptidase activity"/>
    <property type="evidence" value="ECO:0007669"/>
    <property type="project" value="UniProtKB-ARBA"/>
</dbReference>
<name>A0A545TU24_9PROT</name>
<dbReference type="GO" id="GO:0006508">
    <property type="term" value="P:proteolysis"/>
    <property type="evidence" value="ECO:0007669"/>
    <property type="project" value="UniProtKB-KW"/>
</dbReference>
<keyword evidence="1" id="KW-1133">Transmembrane helix</keyword>
<dbReference type="GO" id="GO:0008237">
    <property type="term" value="F:metallopeptidase activity"/>
    <property type="evidence" value="ECO:0007669"/>
    <property type="project" value="UniProtKB-KW"/>
</dbReference>
<feature type="transmembrane region" description="Helical" evidence="1">
    <location>
        <begin position="212"/>
        <end position="234"/>
    </location>
</feature>
<dbReference type="OrthoDB" id="7310853at2"/>
<proteinExistence type="predicted"/>
<keyword evidence="1" id="KW-0812">Transmembrane</keyword>
<evidence type="ECO:0000259" key="2">
    <source>
        <dbReference type="Pfam" id="PF02517"/>
    </source>
</evidence>
<feature type="transmembrane region" description="Helical" evidence="1">
    <location>
        <begin position="289"/>
        <end position="307"/>
    </location>
</feature>